<proteinExistence type="predicted"/>
<dbReference type="Pfam" id="PF13416">
    <property type="entry name" value="SBP_bac_8"/>
    <property type="match status" value="1"/>
</dbReference>
<dbReference type="CDD" id="cd13551">
    <property type="entry name" value="PBP2_Fbp_like_5"/>
    <property type="match status" value="1"/>
</dbReference>
<feature type="signal peptide" evidence="2">
    <location>
        <begin position="1"/>
        <end position="22"/>
    </location>
</feature>
<sequence length="356" mass="39111">MFLKKSSVFVLTSMLAIGLVTGCAKNNTSGGEAVNPNQPKKLVIYSNSVSDGRGDWLKEKAGAKGFQVEIVEGGGGDIANRLTAEKNNPVADVVFGLSAIDYENFKAQSLLEKYKPVWADEVTKGLNDKDDYYHSLVKQAILLIYNSNIYNENTAPKDWTDLWNKPEFHNKYDAPSSFGGGTIRAVIAGILVRYQDPNGEYGISQQGWDELKKYLKFGYHAAQGEDFYANLASGKSPLGPMWSSGIATREEKYGVRAGVVKPAIGVPYTVEQVAIIKGTKNLQAAKEFIDWFGSAEVQGEWAKKFSSLPANEKALASAPQAIKDLDASLKVQNIDWAFVSKNINKWVEKIQLQLLP</sequence>
<accession>A0ABT4QG84</accession>
<dbReference type="RefSeq" id="WP_269884344.1">
    <property type="nucleotide sequence ID" value="NZ_JAQAGZ010000019.1"/>
</dbReference>
<dbReference type="EMBL" id="JAQAGZ010000019">
    <property type="protein sequence ID" value="MCZ8515818.1"/>
    <property type="molecule type" value="Genomic_DNA"/>
</dbReference>
<evidence type="ECO:0000313" key="4">
    <source>
        <dbReference type="Proteomes" id="UP001527882"/>
    </source>
</evidence>
<reference evidence="3 4" key="1">
    <citation type="submission" date="2022-12" db="EMBL/GenBank/DDBJ databases">
        <title>Draft genome sequence of Paenibacillus sp. dW9.</title>
        <authorList>
            <person name="Choi E.-W."/>
            <person name="Kim D.-U."/>
        </authorList>
    </citation>
    <scope>NUCLEOTIDE SEQUENCE [LARGE SCALE GENOMIC DNA]</scope>
    <source>
        <strain evidence="4">dW9</strain>
    </source>
</reference>
<dbReference type="PANTHER" id="PTHR30006:SF2">
    <property type="entry name" value="ABC TRANSPORTER SUBSTRATE-BINDING PROTEIN"/>
    <property type="match status" value="1"/>
</dbReference>
<keyword evidence="4" id="KW-1185">Reference proteome</keyword>
<dbReference type="Gene3D" id="3.40.190.10">
    <property type="entry name" value="Periplasmic binding protein-like II"/>
    <property type="match status" value="2"/>
</dbReference>
<dbReference type="Proteomes" id="UP001527882">
    <property type="component" value="Unassembled WGS sequence"/>
</dbReference>
<evidence type="ECO:0000313" key="3">
    <source>
        <dbReference type="EMBL" id="MCZ8515818.1"/>
    </source>
</evidence>
<dbReference type="PANTHER" id="PTHR30006">
    <property type="entry name" value="THIAMINE-BINDING PERIPLASMIC PROTEIN-RELATED"/>
    <property type="match status" value="1"/>
</dbReference>
<dbReference type="PIRSF" id="PIRSF002825">
    <property type="entry name" value="CfbpA"/>
    <property type="match status" value="1"/>
</dbReference>
<feature type="chain" id="PRO_5046822091" evidence="2">
    <location>
        <begin position="23"/>
        <end position="356"/>
    </location>
</feature>
<protein>
    <submittedName>
        <fullName evidence="3">Extracellular solute-binding protein</fullName>
    </submittedName>
</protein>
<keyword evidence="1 2" id="KW-0732">Signal</keyword>
<evidence type="ECO:0000256" key="1">
    <source>
        <dbReference type="ARBA" id="ARBA00022729"/>
    </source>
</evidence>
<dbReference type="InterPro" id="IPR006059">
    <property type="entry name" value="SBP"/>
</dbReference>
<name>A0ABT4QG84_9BACL</name>
<gene>
    <name evidence="3" type="ORF">O9H85_26080</name>
</gene>
<dbReference type="InterPro" id="IPR026045">
    <property type="entry name" value="Ferric-bd"/>
</dbReference>
<evidence type="ECO:0000256" key="2">
    <source>
        <dbReference type="SAM" id="SignalP"/>
    </source>
</evidence>
<organism evidence="3 4">
    <name type="scientific">Paenibacillus gyeongsangnamensis</name>
    <dbReference type="NCBI Taxonomy" id="3388067"/>
    <lineage>
        <taxon>Bacteria</taxon>
        <taxon>Bacillati</taxon>
        <taxon>Bacillota</taxon>
        <taxon>Bacilli</taxon>
        <taxon>Bacillales</taxon>
        <taxon>Paenibacillaceae</taxon>
        <taxon>Paenibacillus</taxon>
    </lineage>
</organism>
<dbReference type="SUPFAM" id="SSF53850">
    <property type="entry name" value="Periplasmic binding protein-like II"/>
    <property type="match status" value="1"/>
</dbReference>
<dbReference type="PROSITE" id="PS51257">
    <property type="entry name" value="PROKAR_LIPOPROTEIN"/>
    <property type="match status" value="1"/>
</dbReference>
<comment type="caution">
    <text evidence="3">The sequence shown here is derived from an EMBL/GenBank/DDBJ whole genome shotgun (WGS) entry which is preliminary data.</text>
</comment>